<dbReference type="Pfam" id="PF00510">
    <property type="entry name" value="COX3"/>
    <property type="match status" value="1"/>
</dbReference>
<evidence type="ECO:0000313" key="9">
    <source>
        <dbReference type="EMBL" id="GAA0573049.1"/>
    </source>
</evidence>
<dbReference type="PANTHER" id="PTHR11403:SF10">
    <property type="entry name" value="CYTOCHROME C OXIDASE"/>
    <property type="match status" value="1"/>
</dbReference>
<evidence type="ECO:0000256" key="2">
    <source>
        <dbReference type="ARBA" id="ARBA00010581"/>
    </source>
</evidence>
<evidence type="ECO:0000256" key="7">
    <source>
        <dbReference type="SAM" id="Phobius"/>
    </source>
</evidence>
<organism evidence="9 10">
    <name type="scientific">Craurococcus roseus</name>
    <dbReference type="NCBI Taxonomy" id="77585"/>
    <lineage>
        <taxon>Bacteria</taxon>
        <taxon>Pseudomonadati</taxon>
        <taxon>Pseudomonadota</taxon>
        <taxon>Alphaproteobacteria</taxon>
        <taxon>Acetobacterales</taxon>
        <taxon>Acetobacteraceae</taxon>
        <taxon>Craurococcus</taxon>
    </lineage>
</organism>
<keyword evidence="5 7" id="KW-0472">Membrane</keyword>
<dbReference type="InterPro" id="IPR035973">
    <property type="entry name" value="Cyt_c_oxidase_su3-like_sf"/>
</dbReference>
<evidence type="ECO:0000313" key="10">
    <source>
        <dbReference type="Proteomes" id="UP001501588"/>
    </source>
</evidence>
<dbReference type="EMBL" id="BAAAFZ010000008">
    <property type="protein sequence ID" value="GAA0573049.1"/>
    <property type="molecule type" value="Genomic_DNA"/>
</dbReference>
<sequence>MIFTLLFVVALAAFVGWWLSRQGLATKPWLETGPAGHVPDTGASPLPTAKIGLGVFLAVAGSLLVLLVSAYTMRMDMEDWRPLPQPRLLWVNTGVLVLSSVALHRARTAAHRDDLDGVRSWLLVGGLAAVAFLLGQILAWKQLTAAGYRLTTNPADSFFYLITAVHGLHVLGGLVALGRTAAKLRLGVGMEALRLGVELCATYWHFLLAVWIVLFALLAYSPSFMWLYAICTGSFG</sequence>
<comment type="subcellular location">
    <subcellularLocation>
        <location evidence="6">Cell membrane</location>
        <topology evidence="6">Multi-pass membrane protein</topology>
    </subcellularLocation>
    <subcellularLocation>
        <location evidence="1">Membrane</location>
        <topology evidence="1">Multi-pass membrane protein</topology>
    </subcellularLocation>
</comment>
<reference evidence="9 10" key="1">
    <citation type="journal article" date="2019" name="Int. J. Syst. Evol. Microbiol.">
        <title>The Global Catalogue of Microorganisms (GCM) 10K type strain sequencing project: providing services to taxonomists for standard genome sequencing and annotation.</title>
        <authorList>
            <consortium name="The Broad Institute Genomics Platform"/>
            <consortium name="The Broad Institute Genome Sequencing Center for Infectious Disease"/>
            <person name="Wu L."/>
            <person name="Ma J."/>
        </authorList>
    </citation>
    <scope>NUCLEOTIDE SEQUENCE [LARGE SCALE GENOMIC DNA]</scope>
    <source>
        <strain evidence="9 10">JCM 9933</strain>
    </source>
</reference>
<evidence type="ECO:0000256" key="1">
    <source>
        <dbReference type="ARBA" id="ARBA00004141"/>
    </source>
</evidence>
<dbReference type="RefSeq" id="WP_343894023.1">
    <property type="nucleotide sequence ID" value="NZ_BAAAFZ010000008.1"/>
</dbReference>
<evidence type="ECO:0000256" key="3">
    <source>
        <dbReference type="ARBA" id="ARBA00022692"/>
    </source>
</evidence>
<feature type="domain" description="Heme-copper oxidase subunit III family profile" evidence="8">
    <location>
        <begin position="1"/>
        <end position="223"/>
    </location>
</feature>
<name>A0ABN1ES06_9PROT</name>
<keyword evidence="3 6" id="KW-0812">Transmembrane</keyword>
<evidence type="ECO:0000259" key="8">
    <source>
        <dbReference type="PROSITE" id="PS50253"/>
    </source>
</evidence>
<protein>
    <submittedName>
        <fullName evidence="9">Cytochrome c oxidase subunit 3</fullName>
    </submittedName>
</protein>
<evidence type="ECO:0000256" key="5">
    <source>
        <dbReference type="ARBA" id="ARBA00023136"/>
    </source>
</evidence>
<evidence type="ECO:0000256" key="6">
    <source>
        <dbReference type="RuleBase" id="RU003376"/>
    </source>
</evidence>
<gene>
    <name evidence="9" type="ORF">GCM10009416_09650</name>
</gene>
<accession>A0ABN1ES06</accession>
<comment type="caution">
    <text evidence="9">The sequence shown here is derived from an EMBL/GenBank/DDBJ whole genome shotgun (WGS) entry which is preliminary data.</text>
</comment>
<feature type="transmembrane region" description="Helical" evidence="7">
    <location>
        <begin position="49"/>
        <end position="68"/>
    </location>
</feature>
<dbReference type="Proteomes" id="UP001501588">
    <property type="component" value="Unassembled WGS sequence"/>
</dbReference>
<feature type="transmembrane region" description="Helical" evidence="7">
    <location>
        <begin position="158"/>
        <end position="182"/>
    </location>
</feature>
<dbReference type="Gene3D" id="1.20.120.80">
    <property type="entry name" value="Cytochrome c oxidase, subunit III, four-helix bundle"/>
    <property type="match status" value="1"/>
</dbReference>
<dbReference type="InterPro" id="IPR013833">
    <property type="entry name" value="Cyt_c_oxidase_su3_a-hlx"/>
</dbReference>
<feature type="transmembrane region" description="Helical" evidence="7">
    <location>
        <begin position="118"/>
        <end position="138"/>
    </location>
</feature>
<dbReference type="SUPFAM" id="SSF81452">
    <property type="entry name" value="Cytochrome c oxidase subunit III-like"/>
    <property type="match status" value="1"/>
</dbReference>
<proteinExistence type="inferred from homology"/>
<feature type="transmembrane region" description="Helical" evidence="7">
    <location>
        <begin position="202"/>
        <end position="220"/>
    </location>
</feature>
<dbReference type="CDD" id="cd02865">
    <property type="entry name" value="Heme_Cu_Oxidase_III_2"/>
    <property type="match status" value="1"/>
</dbReference>
<evidence type="ECO:0000256" key="4">
    <source>
        <dbReference type="ARBA" id="ARBA00022989"/>
    </source>
</evidence>
<keyword evidence="10" id="KW-1185">Reference proteome</keyword>
<dbReference type="PROSITE" id="PS50253">
    <property type="entry name" value="COX3"/>
    <property type="match status" value="1"/>
</dbReference>
<keyword evidence="4 7" id="KW-1133">Transmembrane helix</keyword>
<dbReference type="InterPro" id="IPR024791">
    <property type="entry name" value="Cyt_c/ubiquinol_Oxase_su3"/>
</dbReference>
<comment type="similarity">
    <text evidence="2 6">Belongs to the cytochrome c oxidase subunit 3 family.</text>
</comment>
<dbReference type="InterPro" id="IPR000298">
    <property type="entry name" value="Cyt_c_oxidase-like_su3"/>
</dbReference>
<dbReference type="PANTHER" id="PTHR11403">
    <property type="entry name" value="CYTOCHROME C OXIDASE SUBUNIT III"/>
    <property type="match status" value="1"/>
</dbReference>